<organism evidence="1 2">
    <name type="scientific">Erwinia phage vB_EamM_Alexandra</name>
    <dbReference type="NCBI Taxonomy" id="2201424"/>
    <lineage>
        <taxon>Viruses</taxon>
        <taxon>Duplodnaviria</taxon>
        <taxon>Heunggongvirae</taxon>
        <taxon>Uroviricota</taxon>
        <taxon>Caudoviricetes</taxon>
        <taxon>Alexandravirus</taxon>
        <taxon>Alexandravirus alexandra</taxon>
    </lineage>
</organism>
<accession>A0A2Z4QDG9</accession>
<name>A0A2Z4QDG9_9CAUD</name>
<proteinExistence type="predicted"/>
<protein>
    <submittedName>
        <fullName evidence="1">Uncharacterized protein</fullName>
    </submittedName>
</protein>
<dbReference type="Proteomes" id="UP000251795">
    <property type="component" value="Segment"/>
</dbReference>
<dbReference type="EMBL" id="MH248138">
    <property type="protein sequence ID" value="AWY08320.1"/>
    <property type="molecule type" value="Genomic_DNA"/>
</dbReference>
<sequence>MPTPVILLKQQTRDLLLKMFGQNKPFIVVRRDAIVEEGKSFGDRVYFSNGTNTVTVPNIQGLDLGDKLYVAEDGDVYEWHPHFERPYEAVSNNQTEALAFGLHPIIFHTDSRNI</sequence>
<keyword evidence="2" id="KW-1185">Reference proteome</keyword>
<evidence type="ECO:0000313" key="1">
    <source>
        <dbReference type="EMBL" id="AWY08320.1"/>
    </source>
</evidence>
<reference evidence="1 2" key="1">
    <citation type="submission" date="2018-04" db="EMBL/GenBank/DDBJ databases">
        <authorList>
            <person name="Go L.Y."/>
            <person name="Mitchell J.A."/>
        </authorList>
    </citation>
    <scope>NUCLEOTIDE SEQUENCE [LARGE SCALE GENOMIC DNA]</scope>
</reference>
<evidence type="ECO:0000313" key="2">
    <source>
        <dbReference type="Proteomes" id="UP000251795"/>
    </source>
</evidence>
<gene>
    <name evidence="1" type="ORF">Alexandra_40</name>
</gene>